<keyword evidence="2" id="KW-0276">Fatty acid metabolism</keyword>
<evidence type="ECO:0000256" key="7">
    <source>
        <dbReference type="ARBA" id="ARBA00049556"/>
    </source>
</evidence>
<dbReference type="CDD" id="cd06558">
    <property type="entry name" value="crotonase-like"/>
    <property type="match status" value="1"/>
</dbReference>
<evidence type="ECO:0000256" key="1">
    <source>
        <dbReference type="ARBA" id="ARBA00005005"/>
    </source>
</evidence>
<comment type="catalytic activity">
    <reaction evidence="7">
        <text>a (3S)-3-hydroxyacyl-CoA + NAD(+) = a 3-oxoacyl-CoA + NADH + H(+)</text>
        <dbReference type="Rhea" id="RHEA:22432"/>
        <dbReference type="ChEBI" id="CHEBI:15378"/>
        <dbReference type="ChEBI" id="CHEBI:57318"/>
        <dbReference type="ChEBI" id="CHEBI:57540"/>
        <dbReference type="ChEBI" id="CHEBI:57945"/>
        <dbReference type="ChEBI" id="CHEBI:90726"/>
        <dbReference type="EC" id="1.1.1.35"/>
    </reaction>
</comment>
<dbReference type="PANTHER" id="PTHR48075">
    <property type="entry name" value="3-HYDROXYACYL-COA DEHYDROGENASE FAMILY PROTEIN"/>
    <property type="match status" value="1"/>
</dbReference>
<evidence type="ECO:0000259" key="10">
    <source>
        <dbReference type="Pfam" id="PF02737"/>
    </source>
</evidence>
<keyword evidence="3" id="KW-0442">Lipid degradation</keyword>
<dbReference type="InterPro" id="IPR006176">
    <property type="entry name" value="3-OHacyl-CoA_DH_NAD-bd"/>
</dbReference>
<organism evidence="11 12">
    <name type="scientific">Thiothrix caldifontis</name>
    <dbReference type="NCBI Taxonomy" id="525918"/>
    <lineage>
        <taxon>Bacteria</taxon>
        <taxon>Pseudomonadati</taxon>
        <taxon>Pseudomonadota</taxon>
        <taxon>Gammaproteobacteria</taxon>
        <taxon>Thiotrichales</taxon>
        <taxon>Thiotrichaceae</taxon>
        <taxon>Thiothrix</taxon>
    </lineage>
</organism>
<dbReference type="Gene3D" id="3.90.226.10">
    <property type="entry name" value="2-enoyl-CoA Hydratase, Chain A, domain 1"/>
    <property type="match status" value="1"/>
</dbReference>
<feature type="region of interest" description="Disordered" evidence="8">
    <location>
        <begin position="406"/>
        <end position="432"/>
    </location>
</feature>
<protein>
    <submittedName>
        <fullName evidence="11">3-hydroxyacyl-CoA dehydrogenase</fullName>
    </submittedName>
</protein>
<evidence type="ECO:0000256" key="6">
    <source>
        <dbReference type="ARBA" id="ARBA00023098"/>
    </source>
</evidence>
<dbReference type="InterPro" id="IPR036291">
    <property type="entry name" value="NAD(P)-bd_dom_sf"/>
</dbReference>
<evidence type="ECO:0000256" key="4">
    <source>
        <dbReference type="ARBA" id="ARBA00023002"/>
    </source>
</evidence>
<dbReference type="Proteomes" id="UP000199397">
    <property type="component" value="Unassembled WGS sequence"/>
</dbReference>
<keyword evidence="6" id="KW-0443">Lipid metabolism</keyword>
<dbReference type="GO" id="GO:0006635">
    <property type="term" value="P:fatty acid beta-oxidation"/>
    <property type="evidence" value="ECO:0007669"/>
    <property type="project" value="UniProtKB-UniPathway"/>
</dbReference>
<dbReference type="Gene3D" id="3.40.50.720">
    <property type="entry name" value="NAD(P)-binding Rossmann-like Domain"/>
    <property type="match status" value="1"/>
</dbReference>
<dbReference type="EMBL" id="FNQP01000042">
    <property type="protein sequence ID" value="SEB13107.1"/>
    <property type="molecule type" value="Genomic_DNA"/>
</dbReference>
<dbReference type="OrthoDB" id="5389341at2"/>
<dbReference type="AlphaFoldDB" id="A0A1H4GU95"/>
<accession>A0A1H4GU95</accession>
<gene>
    <name evidence="11" type="ORF">SAMN05660964_03713</name>
</gene>
<keyword evidence="12" id="KW-1185">Reference proteome</keyword>
<evidence type="ECO:0000256" key="2">
    <source>
        <dbReference type="ARBA" id="ARBA00022832"/>
    </source>
</evidence>
<dbReference type="SUPFAM" id="SSF48179">
    <property type="entry name" value="6-phosphogluconate dehydrogenase C-terminal domain-like"/>
    <property type="match status" value="2"/>
</dbReference>
<keyword evidence="4" id="KW-0560">Oxidoreductase</keyword>
<reference evidence="11 12" key="1">
    <citation type="submission" date="2016-10" db="EMBL/GenBank/DDBJ databases">
        <authorList>
            <person name="de Groot N.N."/>
        </authorList>
    </citation>
    <scope>NUCLEOTIDE SEQUENCE [LARGE SCALE GENOMIC DNA]</scope>
    <source>
        <strain evidence="11 12">DSM 21228</strain>
    </source>
</reference>
<dbReference type="Pfam" id="PF02737">
    <property type="entry name" value="3HCDH_N"/>
    <property type="match status" value="1"/>
</dbReference>
<dbReference type="UniPathway" id="UPA00659"/>
<dbReference type="SUPFAM" id="SSF52096">
    <property type="entry name" value="ClpP/crotonase"/>
    <property type="match status" value="1"/>
</dbReference>
<dbReference type="PANTHER" id="PTHR48075:SF7">
    <property type="entry name" value="3-HYDROXYACYL-COA DEHYDROGENASE-RELATED"/>
    <property type="match status" value="1"/>
</dbReference>
<dbReference type="STRING" id="525918.SAMN05660964_03713"/>
<dbReference type="InterPro" id="IPR006108">
    <property type="entry name" value="3HC_DH_C"/>
</dbReference>
<evidence type="ECO:0000313" key="12">
    <source>
        <dbReference type="Proteomes" id="UP000199397"/>
    </source>
</evidence>
<evidence type="ECO:0000256" key="5">
    <source>
        <dbReference type="ARBA" id="ARBA00023027"/>
    </source>
</evidence>
<dbReference type="Pfam" id="PF00378">
    <property type="entry name" value="ECH_1"/>
    <property type="match status" value="1"/>
</dbReference>
<evidence type="ECO:0000256" key="3">
    <source>
        <dbReference type="ARBA" id="ARBA00022963"/>
    </source>
</evidence>
<feature type="domain" description="3-hydroxyacyl-CoA dehydrogenase NAD binding" evidence="10">
    <location>
        <begin position="5"/>
        <end position="189"/>
    </location>
</feature>
<dbReference type="GO" id="GO:0003857">
    <property type="term" value="F:(3S)-3-hydroxyacyl-CoA dehydrogenase (NAD+) activity"/>
    <property type="evidence" value="ECO:0007669"/>
    <property type="project" value="UniProtKB-EC"/>
</dbReference>
<dbReference type="Gene3D" id="1.10.1040.50">
    <property type="match status" value="1"/>
</dbReference>
<sequence length="809" mass="86897">MNIQKVAVIGAGVMGAGIAAHIANAGTPVLLLDIVPQGATDRSQIAKAALDKLLKADPAPLMHTKNARLITPGNIEDDLPQLADCDWIIEAVVERLAIKQDLYRKLASVRKADAIISSNTSSIPLHELVAGLPDDFAAHFMITHFFNPPRYMRLLEIVTSAQTDQDAARKIREYADLKLGKGVVDCKDTPGFIANRIGIFWIQTAIQEAIEMGLTVEEADAVIGRPMGIPKTGVFGLSDLVGIDLMPHLMRSMNRSLPAGDPLLEKASIPPLIQRMIDNGYTGRKGKGGFYRINRDSGQKLKESINLQTGEYHPSQPASVGSLKAAKHGGLQALVAHPDKGGEYAWRVLSQTLRYAAALVPDIADDICAVNTAMKLGYNWKYGPFELIDQLGADALAQRLEAELPPIPNPSPAGGEGSEEIHGNGVLSPPPLAGGGLGRGGIPPLLEMARAYGFYRHEPGETLYLQPDGSYRPLQRPPGILLLADLKRHAEPLLSNDAASLWDIGDGVTCLEFHSKMNSIDAQTLEMLSDSLDWVAANGKAMVIYNEGENFSAGANLGLLVFAASLGGWDEIAAIVRQGQDTYHKLKHAPFPVVGAPSGLALGGGCEVLLHCAAIQAHAETYMGLVETGVGLIPGWGGCKEMLQRWSSFPKLPRGALPPVLKAFEIISLATVAKSAFEAKDHLYLRPSDGITMNRDRLLADAKARALAMVEGYQPPVAQELRLPGATARIAMQMAVSDFRLQGKATPHDVVVATALAEVLSGGDTDITTPLNEADILALEHRQFMQLVKHPDTIARVQHMLETGKPLRN</sequence>
<dbReference type="InterPro" id="IPR001753">
    <property type="entry name" value="Enoyl-CoA_hydra/iso"/>
</dbReference>
<dbReference type="GO" id="GO:0070403">
    <property type="term" value="F:NAD+ binding"/>
    <property type="evidence" value="ECO:0007669"/>
    <property type="project" value="InterPro"/>
</dbReference>
<dbReference type="SUPFAM" id="SSF51735">
    <property type="entry name" value="NAD(P)-binding Rossmann-fold domains"/>
    <property type="match status" value="1"/>
</dbReference>
<proteinExistence type="predicted"/>
<dbReference type="InterPro" id="IPR008927">
    <property type="entry name" value="6-PGluconate_DH-like_C_sf"/>
</dbReference>
<keyword evidence="5" id="KW-0520">NAD</keyword>
<evidence type="ECO:0000259" key="9">
    <source>
        <dbReference type="Pfam" id="PF00725"/>
    </source>
</evidence>
<name>A0A1H4GU95_9GAMM</name>
<feature type="domain" description="3-hydroxyacyl-CoA dehydrogenase C-terminal" evidence="9">
    <location>
        <begin position="346"/>
        <end position="398"/>
    </location>
</feature>
<dbReference type="InterPro" id="IPR029045">
    <property type="entry name" value="ClpP/crotonase-like_dom_sf"/>
</dbReference>
<dbReference type="RefSeq" id="WP_093071054.1">
    <property type="nucleotide sequence ID" value="NZ_FNQP01000042.1"/>
</dbReference>
<evidence type="ECO:0000313" key="11">
    <source>
        <dbReference type="EMBL" id="SEB13107.1"/>
    </source>
</evidence>
<feature type="domain" description="3-hydroxyacyl-CoA dehydrogenase C-terminal" evidence="9">
    <location>
        <begin position="191"/>
        <end position="292"/>
    </location>
</feature>
<comment type="pathway">
    <text evidence="1">Lipid metabolism; fatty acid beta-oxidation.</text>
</comment>
<dbReference type="Pfam" id="PF00725">
    <property type="entry name" value="3HCDH"/>
    <property type="match status" value="2"/>
</dbReference>
<evidence type="ECO:0000256" key="8">
    <source>
        <dbReference type="SAM" id="MobiDB-lite"/>
    </source>
</evidence>